<protein>
    <submittedName>
        <fullName evidence="2">Uncharacterized protein</fullName>
    </submittedName>
</protein>
<sequence>HVFAAARRPGVRGKERGCTQLSKASSANQTRIETVLTSPTVTAELVVKGEVVQLEDVDLLGRS</sequence>
<comment type="caution">
    <text evidence="2">The sequence shown here is derived from an EMBL/GenBank/DDBJ whole genome shotgun (WGS) entry which is preliminary data.</text>
</comment>
<dbReference type="AlphaFoldDB" id="A0AA35SHR6"/>
<feature type="non-terminal residue" evidence="2">
    <location>
        <position position="1"/>
    </location>
</feature>
<gene>
    <name evidence="2" type="ORF">GBAR_LOCUS16691</name>
</gene>
<name>A0AA35SHR6_GEOBA</name>
<evidence type="ECO:0000256" key="1">
    <source>
        <dbReference type="SAM" id="MobiDB-lite"/>
    </source>
</evidence>
<evidence type="ECO:0000313" key="2">
    <source>
        <dbReference type="EMBL" id="CAI8029373.1"/>
    </source>
</evidence>
<feature type="region of interest" description="Disordered" evidence="1">
    <location>
        <begin position="1"/>
        <end position="24"/>
    </location>
</feature>
<dbReference type="Proteomes" id="UP001174909">
    <property type="component" value="Unassembled WGS sequence"/>
</dbReference>
<reference evidence="2" key="1">
    <citation type="submission" date="2023-03" db="EMBL/GenBank/DDBJ databases">
        <authorList>
            <person name="Steffen K."/>
            <person name="Cardenas P."/>
        </authorList>
    </citation>
    <scope>NUCLEOTIDE SEQUENCE</scope>
</reference>
<organism evidence="2 3">
    <name type="scientific">Geodia barretti</name>
    <name type="common">Barrett's horny sponge</name>
    <dbReference type="NCBI Taxonomy" id="519541"/>
    <lineage>
        <taxon>Eukaryota</taxon>
        <taxon>Metazoa</taxon>
        <taxon>Porifera</taxon>
        <taxon>Demospongiae</taxon>
        <taxon>Heteroscleromorpha</taxon>
        <taxon>Tetractinellida</taxon>
        <taxon>Astrophorina</taxon>
        <taxon>Geodiidae</taxon>
        <taxon>Geodia</taxon>
    </lineage>
</organism>
<evidence type="ECO:0000313" key="3">
    <source>
        <dbReference type="Proteomes" id="UP001174909"/>
    </source>
</evidence>
<proteinExistence type="predicted"/>
<accession>A0AA35SHR6</accession>
<keyword evidence="3" id="KW-1185">Reference proteome</keyword>
<dbReference type="EMBL" id="CASHTH010002399">
    <property type="protein sequence ID" value="CAI8029373.1"/>
    <property type="molecule type" value="Genomic_DNA"/>
</dbReference>